<feature type="compositionally biased region" description="Polar residues" evidence="4">
    <location>
        <begin position="587"/>
        <end position="618"/>
    </location>
</feature>
<feature type="region of interest" description="Disordered" evidence="4">
    <location>
        <begin position="1071"/>
        <end position="1117"/>
    </location>
</feature>
<feature type="compositionally biased region" description="Polar residues" evidence="4">
    <location>
        <begin position="1211"/>
        <end position="1230"/>
    </location>
</feature>
<feature type="domain" description="UBA" evidence="5">
    <location>
        <begin position="71"/>
        <end position="109"/>
    </location>
</feature>
<feature type="region of interest" description="Disordered" evidence="4">
    <location>
        <begin position="109"/>
        <end position="217"/>
    </location>
</feature>
<feature type="compositionally biased region" description="Low complexity" evidence="4">
    <location>
        <begin position="847"/>
        <end position="867"/>
    </location>
</feature>
<feature type="compositionally biased region" description="Basic and acidic residues" evidence="4">
    <location>
        <begin position="135"/>
        <end position="170"/>
    </location>
</feature>
<proteinExistence type="predicted"/>
<dbReference type="PANTHER" id="PTHR16308:SF13">
    <property type="entry name" value="PROTEIN LINGERER"/>
    <property type="match status" value="1"/>
</dbReference>
<feature type="compositionally biased region" description="Low complexity" evidence="4">
    <location>
        <begin position="412"/>
        <end position="421"/>
    </location>
</feature>
<feature type="region of interest" description="Disordered" evidence="4">
    <location>
        <begin position="958"/>
        <end position="1013"/>
    </location>
</feature>
<feature type="region of interest" description="Disordered" evidence="4">
    <location>
        <begin position="1276"/>
        <end position="1320"/>
    </location>
</feature>
<evidence type="ECO:0000256" key="1">
    <source>
        <dbReference type="ARBA" id="ARBA00004496"/>
    </source>
</evidence>
<dbReference type="EMBL" id="CAXITT010000021">
    <property type="protein sequence ID" value="CAL1527721.1"/>
    <property type="molecule type" value="Genomic_DNA"/>
</dbReference>
<feature type="compositionally biased region" description="Polar residues" evidence="4">
    <location>
        <begin position="1286"/>
        <end position="1305"/>
    </location>
</feature>
<feature type="compositionally biased region" description="Polar residues" evidence="4">
    <location>
        <begin position="694"/>
        <end position="722"/>
    </location>
</feature>
<evidence type="ECO:0000256" key="4">
    <source>
        <dbReference type="SAM" id="MobiDB-lite"/>
    </source>
</evidence>
<organism evidence="6 7">
    <name type="scientific">Lymnaea stagnalis</name>
    <name type="common">Great pond snail</name>
    <name type="synonym">Helix stagnalis</name>
    <dbReference type="NCBI Taxonomy" id="6523"/>
    <lineage>
        <taxon>Eukaryota</taxon>
        <taxon>Metazoa</taxon>
        <taxon>Spiralia</taxon>
        <taxon>Lophotrochozoa</taxon>
        <taxon>Mollusca</taxon>
        <taxon>Gastropoda</taxon>
        <taxon>Heterobranchia</taxon>
        <taxon>Euthyneura</taxon>
        <taxon>Panpulmonata</taxon>
        <taxon>Hygrophila</taxon>
        <taxon>Lymnaeoidea</taxon>
        <taxon>Lymnaeidae</taxon>
        <taxon>Lymnaea</taxon>
    </lineage>
</organism>
<dbReference type="SMART" id="SM00165">
    <property type="entry name" value="UBA"/>
    <property type="match status" value="1"/>
</dbReference>
<feature type="region of interest" description="Disordered" evidence="4">
    <location>
        <begin position="387"/>
        <end position="421"/>
    </location>
</feature>
<evidence type="ECO:0000256" key="3">
    <source>
        <dbReference type="ARBA" id="ARBA00022553"/>
    </source>
</evidence>
<name>A0AAV2H6A2_LYMST</name>
<feature type="compositionally biased region" description="Polar residues" evidence="4">
    <location>
        <begin position="741"/>
        <end position="750"/>
    </location>
</feature>
<feature type="compositionally biased region" description="Low complexity" evidence="4">
    <location>
        <begin position="1190"/>
        <end position="1210"/>
    </location>
</feature>
<dbReference type="GO" id="GO:0005737">
    <property type="term" value="C:cytoplasm"/>
    <property type="evidence" value="ECO:0007669"/>
    <property type="project" value="UniProtKB-SubCell"/>
</dbReference>
<gene>
    <name evidence="6" type="ORF">GSLYS_00001891001</name>
</gene>
<dbReference type="Proteomes" id="UP001497497">
    <property type="component" value="Unassembled WGS sequence"/>
</dbReference>
<feature type="compositionally biased region" description="Polar residues" evidence="4">
    <location>
        <begin position="827"/>
        <end position="841"/>
    </location>
</feature>
<dbReference type="InterPro" id="IPR009060">
    <property type="entry name" value="UBA-like_sf"/>
</dbReference>
<keyword evidence="7" id="KW-1185">Reference proteome</keyword>
<feature type="compositionally biased region" description="Low complexity" evidence="4">
    <location>
        <begin position="482"/>
        <end position="502"/>
    </location>
</feature>
<comment type="subcellular location">
    <subcellularLocation>
        <location evidence="1">Cytoplasm</location>
    </subcellularLocation>
</comment>
<feature type="region of interest" description="Disordered" evidence="4">
    <location>
        <begin position="653"/>
        <end position="886"/>
    </location>
</feature>
<feature type="region of interest" description="Disordered" evidence="4">
    <location>
        <begin position="1190"/>
        <end position="1260"/>
    </location>
</feature>
<feature type="compositionally biased region" description="Polar residues" evidence="4">
    <location>
        <begin position="387"/>
        <end position="411"/>
    </location>
</feature>
<feature type="compositionally biased region" description="Polar residues" evidence="4">
    <location>
        <begin position="1103"/>
        <end position="1117"/>
    </location>
</feature>
<evidence type="ECO:0000313" key="6">
    <source>
        <dbReference type="EMBL" id="CAL1527721.1"/>
    </source>
</evidence>
<dbReference type="PANTHER" id="PTHR16308">
    <property type="entry name" value="UBIQUITIN ASSOCIATED PROTEIN 2-LIKE/LINGERER"/>
    <property type="match status" value="1"/>
</dbReference>
<feature type="compositionally biased region" description="Polar residues" evidence="4">
    <location>
        <begin position="787"/>
        <end position="799"/>
    </location>
</feature>
<feature type="compositionally biased region" description="Low complexity" evidence="4">
    <location>
        <begin position="756"/>
        <end position="778"/>
    </location>
</feature>
<feature type="region of interest" description="Disordered" evidence="4">
    <location>
        <begin position="1"/>
        <end position="54"/>
    </location>
</feature>
<feature type="compositionally biased region" description="Basic and acidic residues" evidence="4">
    <location>
        <begin position="17"/>
        <end position="27"/>
    </location>
</feature>
<feature type="compositionally biased region" description="Low complexity" evidence="4">
    <location>
        <begin position="560"/>
        <end position="576"/>
    </location>
</feature>
<feature type="compositionally biased region" description="Polar residues" evidence="4">
    <location>
        <begin position="873"/>
        <end position="886"/>
    </location>
</feature>
<feature type="compositionally biased region" description="Polar residues" evidence="4">
    <location>
        <begin position="1"/>
        <end position="15"/>
    </location>
</feature>
<feature type="compositionally biased region" description="Low complexity" evidence="4">
    <location>
        <begin position="723"/>
        <end position="740"/>
    </location>
</feature>
<dbReference type="InterPro" id="IPR015940">
    <property type="entry name" value="UBA"/>
</dbReference>
<protein>
    <recommendedName>
        <fullName evidence="5">UBA domain-containing protein</fullName>
    </recommendedName>
</protein>
<feature type="compositionally biased region" description="Low complexity" evidence="4">
    <location>
        <begin position="800"/>
        <end position="817"/>
    </location>
</feature>
<feature type="region of interest" description="Disordered" evidence="4">
    <location>
        <begin position="462"/>
        <end position="534"/>
    </location>
</feature>
<feature type="compositionally biased region" description="Low complexity" evidence="4">
    <location>
        <begin position="959"/>
        <end position="1006"/>
    </location>
</feature>
<comment type="caution">
    <text evidence="6">The sequence shown here is derived from an EMBL/GenBank/DDBJ whole genome shotgun (WGS) entry which is preliminary data.</text>
</comment>
<feature type="compositionally biased region" description="Basic and acidic residues" evidence="4">
    <location>
        <begin position="110"/>
        <end position="123"/>
    </location>
</feature>
<keyword evidence="3" id="KW-0597">Phosphoprotein</keyword>
<keyword evidence="2" id="KW-0963">Cytoplasm</keyword>
<feature type="compositionally biased region" description="Polar residues" evidence="4">
    <location>
        <begin position="42"/>
        <end position="54"/>
    </location>
</feature>
<dbReference type="SUPFAM" id="SSF46934">
    <property type="entry name" value="UBA-like"/>
    <property type="match status" value="1"/>
</dbReference>
<dbReference type="Gene3D" id="1.10.8.10">
    <property type="entry name" value="DNA helicase RuvA subunit, C-terminal domain"/>
    <property type="match status" value="1"/>
</dbReference>
<dbReference type="InterPro" id="IPR051833">
    <property type="entry name" value="TC-DDR_regulator"/>
</dbReference>
<sequence>MSGSVGTTRAGSNRHSGIKEKANKTERNTSQQQSSQAAVKSETPSKLQPTQEQMIMAQIINTNQPDADPKTKKLVTELMELTGKSEDVVVIALHDAENDADRAVNMLLEGGDKQQGEWREQGGKRKKKVSTQKDGSNHIGDDNFEGRNKDRGDREDKDQDGGVERYDAPPRRGRRNGGPPPRLARGRGRERGNFVDRENKDKNTEEWENDRGDENRDRSGKIINAICSYLFARKMFEGISGRALVFKVGFFIFSYRSFNRVPRFEKNNSQPIEGPEIDTWTNETAETNTSKDTDWDNWNNDTWVNEDDQWTGTLEETKVFTPSQMKIPEPEPVMSEPPSSLGQRLDVGSLFIESAKFSKAPDYSKPTGDAYITQFNQAATESIKNTIGIGSSSRPPVSLNSLTMPQQSSANTLGLSSLSQSTGHVQGGASVLVNLSQQGNQSSMSQTITQLSQISQSASQGISQIGLSSQQQSNRDQVPPAQSRIPSVMQQQQQSMSASLQQRPKPQRSKLPPPSKIPASAVEMPGHIPRNPQLDLQFGIDFSSESFGFNTSNDDVEVSNTYTSSASNGSSSVISNHLGPAHVSKPSDGSSMVSNLKSSPSAGSNKGLTTMESQQPTRQSTVFHNSVYTASPPKNENPSLDREQNKVLLEHKSSPMMSQRSGQINQKLSSGSLPQNKTEASSYPTANGYAPPYQTHQKASSISQTQSYTHTTNSQPPQGSTFQGQYPTSQSSYPSSGQNQFTAPPNSSQFPPAGQPPQFNNSQSQYSSGQAQFASSGSTSHPPIPHSNHQSQYSAGAQNSYTTGGQSQYSGYQNNSSFPSHPPSQPNYPTSNQTGGPNSSLYPVATQSSGSSYSSQSNSYQSPSAGSYHREGQQNVPATTQSSTGVTFSTASQSVTLKAASSQTNTNYNSQSFTATPAPLQPSTLVATKLGDSLSKMTLKDTSTLDSHQAVQYDNSNASTTVSTSLSLPASTTSASLSTGTTTISSTSTATSITSTSRITSMPSTSKAPPNLPPGVPLMGQYIMGQSTMPPFYSMQPPMYGYEADMQLLQQRMPLQTGSYYDLGAFPAPGGSALPTGRDQQPPLTAFSGASADTSKMARVDAQSPNSTSQPQNAHSAQQPLINFHYGYYYPSMFPGAASIQYPTVFPIPPVTNAAAHAGTTPTSQFQKTYASHVYTTKGYDELNQAQDFSKTGYGSSSSTGKSTGTSMSTRAGTSEITPNAYNKTHTQAFDKQGFHGGTPPPFSLPLATATQAGPMGAPTTPYGAPFLPVMAAHQAHSQMMHHPIQQDTNSSTSRGLNQQGNQTKAGGAKSYGAPQYWNN</sequence>
<evidence type="ECO:0000313" key="7">
    <source>
        <dbReference type="Proteomes" id="UP001497497"/>
    </source>
</evidence>
<evidence type="ECO:0000259" key="5">
    <source>
        <dbReference type="SMART" id="SM00165"/>
    </source>
</evidence>
<feature type="region of interest" description="Disordered" evidence="4">
    <location>
        <begin position="560"/>
        <end position="618"/>
    </location>
</feature>
<dbReference type="InterPro" id="IPR022166">
    <property type="entry name" value="UBAP2/Lig"/>
</dbReference>
<dbReference type="GO" id="GO:0005634">
    <property type="term" value="C:nucleus"/>
    <property type="evidence" value="ECO:0007669"/>
    <property type="project" value="TreeGrafter"/>
</dbReference>
<feature type="compositionally biased region" description="Basic and acidic residues" evidence="4">
    <location>
        <begin position="187"/>
        <end position="217"/>
    </location>
</feature>
<feature type="compositionally biased region" description="Low complexity" evidence="4">
    <location>
        <begin position="462"/>
        <end position="473"/>
    </location>
</feature>
<accession>A0AAV2H6A2</accession>
<feature type="compositionally biased region" description="Polar residues" evidence="4">
    <location>
        <begin position="655"/>
        <end position="685"/>
    </location>
</feature>
<dbReference type="Pfam" id="PF12478">
    <property type="entry name" value="UBAP2-Lig"/>
    <property type="match status" value="1"/>
</dbReference>
<dbReference type="CDD" id="cd14277">
    <property type="entry name" value="UBA_UBP2_like"/>
    <property type="match status" value="1"/>
</dbReference>
<reference evidence="6 7" key="1">
    <citation type="submission" date="2024-04" db="EMBL/GenBank/DDBJ databases">
        <authorList>
            <consortium name="Genoscope - CEA"/>
            <person name="William W."/>
        </authorList>
    </citation>
    <scope>NUCLEOTIDE SEQUENCE [LARGE SCALE GENOMIC DNA]</scope>
</reference>
<evidence type="ECO:0000256" key="2">
    <source>
        <dbReference type="ARBA" id="ARBA00022490"/>
    </source>
</evidence>